<dbReference type="RefSeq" id="WP_350344095.1">
    <property type="nucleotide sequence ID" value="NZ_CP158367.1"/>
</dbReference>
<proteinExistence type="predicted"/>
<evidence type="ECO:0000313" key="1">
    <source>
        <dbReference type="EMBL" id="XBX75350.1"/>
    </source>
</evidence>
<sequence length="136" mass="15321">MGHRIKGLGYTVLYGDKAKDMGEYALLSLKRLSPKLKNQYFSWDSKYCIEKIKGQFGHPSYVIDGLYSGEVKVWVLLTSTGNVIYIEGWPSVEPAALYVHCKTFDETITTFCKWLTVSNNAKHLKVLDGGKTVAYS</sequence>
<dbReference type="EMBL" id="CP158367">
    <property type="protein sequence ID" value="XBX75350.1"/>
    <property type="molecule type" value="Genomic_DNA"/>
</dbReference>
<reference evidence="1" key="2">
    <citation type="submission" date="2024-06" db="EMBL/GenBank/DDBJ databases">
        <authorList>
            <person name="Petrova K.O."/>
            <person name="Toshchakov S.V."/>
            <person name="Boltjanskaja Y.V."/>
            <person name="Kevbrin V."/>
        </authorList>
    </citation>
    <scope>NUCLEOTIDE SEQUENCE</scope>
    <source>
        <strain evidence="1">Z-910T</strain>
    </source>
</reference>
<protein>
    <submittedName>
        <fullName evidence="1">Uncharacterized protein</fullName>
    </submittedName>
</protein>
<name>A0AAU7VMQ5_9FIRM</name>
<gene>
    <name evidence="1" type="ORF">PRVXT_000469</name>
</gene>
<reference evidence="1" key="1">
    <citation type="journal article" date="2013" name="Extremophiles">
        <title>Proteinivorax tanatarense gen. nov., sp. nov., an anaerobic, haloalkaliphilic, proteolytic bacterium isolated from a decaying algal bloom, and proposal of Proteinivoraceae fam. nov.</title>
        <authorList>
            <person name="Kevbrin V."/>
            <person name="Boltyanskaya Y."/>
            <person name="Zhilina T."/>
            <person name="Kolganova T."/>
            <person name="Lavrentjeva E."/>
            <person name="Kuznetsov B."/>
        </authorList>
    </citation>
    <scope>NUCLEOTIDE SEQUENCE</scope>
    <source>
        <strain evidence="1">Z-910T</strain>
    </source>
</reference>
<dbReference type="AlphaFoldDB" id="A0AAU7VMQ5"/>
<organism evidence="1">
    <name type="scientific">Proteinivorax tanatarense</name>
    <dbReference type="NCBI Taxonomy" id="1260629"/>
    <lineage>
        <taxon>Bacteria</taxon>
        <taxon>Bacillati</taxon>
        <taxon>Bacillota</taxon>
        <taxon>Clostridia</taxon>
        <taxon>Eubacteriales</taxon>
        <taxon>Proteinivoracaceae</taxon>
        <taxon>Proteinivorax</taxon>
    </lineage>
</organism>
<accession>A0AAU7VMQ5</accession>